<dbReference type="AlphaFoldDB" id="A0AAV7H2C9"/>
<comment type="caution">
    <text evidence="1">The sequence shown here is derived from an EMBL/GenBank/DDBJ whole genome shotgun (WGS) entry which is preliminary data.</text>
</comment>
<accession>A0AAV7H2C9</accession>
<dbReference type="Proteomes" id="UP000775213">
    <property type="component" value="Unassembled WGS sequence"/>
</dbReference>
<organism evidence="1 2">
    <name type="scientific">Dendrobium chrysotoxum</name>
    <name type="common">Orchid</name>
    <dbReference type="NCBI Taxonomy" id="161865"/>
    <lineage>
        <taxon>Eukaryota</taxon>
        <taxon>Viridiplantae</taxon>
        <taxon>Streptophyta</taxon>
        <taxon>Embryophyta</taxon>
        <taxon>Tracheophyta</taxon>
        <taxon>Spermatophyta</taxon>
        <taxon>Magnoliopsida</taxon>
        <taxon>Liliopsida</taxon>
        <taxon>Asparagales</taxon>
        <taxon>Orchidaceae</taxon>
        <taxon>Epidendroideae</taxon>
        <taxon>Malaxideae</taxon>
        <taxon>Dendrobiinae</taxon>
        <taxon>Dendrobium</taxon>
    </lineage>
</organism>
<dbReference type="EMBL" id="JAGFBR010000008">
    <property type="protein sequence ID" value="KAH0463047.1"/>
    <property type="molecule type" value="Genomic_DNA"/>
</dbReference>
<proteinExistence type="predicted"/>
<gene>
    <name evidence="1" type="ORF">IEQ34_007629</name>
</gene>
<sequence length="120" mass="13522">MDSSEAFIISIDGKSYRIPEVIRHLSIATNNVKVPQKDWKLTKSQCLVENITRIHSQTISCQQGRGTSPLTGSFAVKWHCRINGYDSGPSEPGGRRQMAPLYYGYGQSPYAPQWHQILEI</sequence>
<evidence type="ECO:0000313" key="1">
    <source>
        <dbReference type="EMBL" id="KAH0463047.1"/>
    </source>
</evidence>
<protein>
    <submittedName>
        <fullName evidence="1">Uncharacterized protein</fullName>
    </submittedName>
</protein>
<evidence type="ECO:0000313" key="2">
    <source>
        <dbReference type="Proteomes" id="UP000775213"/>
    </source>
</evidence>
<name>A0AAV7H2C9_DENCH</name>
<keyword evidence="2" id="KW-1185">Reference proteome</keyword>
<reference evidence="1 2" key="1">
    <citation type="journal article" date="2021" name="Hortic Res">
        <title>Chromosome-scale assembly of the Dendrobium chrysotoxum genome enhances the understanding of orchid evolution.</title>
        <authorList>
            <person name="Zhang Y."/>
            <person name="Zhang G.Q."/>
            <person name="Zhang D."/>
            <person name="Liu X.D."/>
            <person name="Xu X.Y."/>
            <person name="Sun W.H."/>
            <person name="Yu X."/>
            <person name="Zhu X."/>
            <person name="Wang Z.W."/>
            <person name="Zhao X."/>
            <person name="Zhong W.Y."/>
            <person name="Chen H."/>
            <person name="Yin W.L."/>
            <person name="Huang T."/>
            <person name="Niu S.C."/>
            <person name="Liu Z.J."/>
        </authorList>
    </citation>
    <scope>NUCLEOTIDE SEQUENCE [LARGE SCALE GENOMIC DNA]</scope>
    <source>
        <strain evidence="1">Lindl</strain>
    </source>
</reference>